<dbReference type="CDD" id="cd00886">
    <property type="entry name" value="MogA_MoaB"/>
    <property type="match status" value="1"/>
</dbReference>
<keyword evidence="3" id="KW-0501">Molybdenum cofactor biosynthesis</keyword>
<evidence type="ECO:0000313" key="5">
    <source>
        <dbReference type="EMBL" id="ABG83034.1"/>
    </source>
</evidence>
<dbReference type="EMBL" id="CP000246">
    <property type="protein sequence ID" value="ABG83034.1"/>
    <property type="molecule type" value="Genomic_DNA"/>
</dbReference>
<comment type="pathway">
    <text evidence="2">Cofactor biosynthesis; molybdopterin biosynthesis.</text>
</comment>
<dbReference type="Gene3D" id="3.40.980.10">
    <property type="entry name" value="MoaB/Mog-like domain"/>
    <property type="match status" value="1"/>
</dbReference>
<dbReference type="eggNOG" id="COG0521">
    <property type="taxonomic scope" value="Bacteria"/>
</dbReference>
<dbReference type="InterPro" id="IPR036425">
    <property type="entry name" value="MoaB/Mog-like_dom_sf"/>
</dbReference>
<comment type="function">
    <text evidence="1">May be involved in the biosynthesis of molybdopterin.</text>
</comment>
<protein>
    <submittedName>
        <fullName evidence="5">Molybdenum cofactor synthesis protein</fullName>
    </submittedName>
</protein>
<dbReference type="HOGENOM" id="CLU_077358_1_1_9"/>
<dbReference type="PANTHER" id="PTHR43764:SF1">
    <property type="entry name" value="MOLYBDOPTERIN MOLYBDOTRANSFERASE"/>
    <property type="match status" value="1"/>
</dbReference>
<reference evidence="5 6" key="1">
    <citation type="journal article" date="2006" name="Genome Res.">
        <title>Skewed genomic variability in strains of the toxigenic bacterial pathogen, Clostridium perfringens.</title>
        <authorList>
            <person name="Myers G.S."/>
            <person name="Rasko D.A."/>
            <person name="Cheung J.K."/>
            <person name="Ravel J."/>
            <person name="Seshadri R."/>
            <person name="Deboy R.T."/>
            <person name="Ren Q."/>
            <person name="Varga J."/>
            <person name="Awad M.M."/>
            <person name="Brinkac L.M."/>
            <person name="Daugherty S.C."/>
            <person name="Haft D.H."/>
            <person name="Dodson R.J."/>
            <person name="Madupu R."/>
            <person name="Nelson W.C."/>
            <person name="Rosovitz M.J."/>
            <person name="Sullivan S.A."/>
            <person name="Khouri H."/>
            <person name="Dimitrov G.I."/>
            <person name="Watkins K.L."/>
            <person name="Mulligan S."/>
            <person name="Benton J."/>
            <person name="Radune D."/>
            <person name="Fisher D.J."/>
            <person name="Atkins H.S."/>
            <person name="Hiscox T."/>
            <person name="Jost B.H."/>
            <person name="Billington S.J."/>
            <person name="Songer J.G."/>
            <person name="McClane B.A."/>
            <person name="Titball R.W."/>
            <person name="Rood J.I."/>
            <person name="Melville S.B."/>
            <person name="Paulsen I.T."/>
        </authorList>
    </citation>
    <scope>NUCLEOTIDE SEQUENCE [LARGE SCALE GENOMIC DNA]</scope>
    <source>
        <strain evidence="6">ATCC 13124 / DSM 756 / JCM 1290 / NCIMB 6125 / NCTC 8237 / S 107 / Type A</strain>
    </source>
</reference>
<evidence type="ECO:0000256" key="2">
    <source>
        <dbReference type="ARBA" id="ARBA00005046"/>
    </source>
</evidence>
<dbReference type="InterPro" id="IPR051920">
    <property type="entry name" value="MPT_Adenylyltrnsfr/MoaC-Rel"/>
</dbReference>
<dbReference type="InterPro" id="IPR008284">
    <property type="entry name" value="MoCF_biosynth_CS"/>
</dbReference>
<dbReference type="SUPFAM" id="SSF53218">
    <property type="entry name" value="Molybdenum cofactor biosynthesis proteins"/>
    <property type="match status" value="1"/>
</dbReference>
<dbReference type="AlphaFoldDB" id="A0A0H2YQD1"/>
<dbReference type="Proteomes" id="UP000001823">
    <property type="component" value="Chromosome"/>
</dbReference>
<feature type="domain" description="MoaB/Mog" evidence="4">
    <location>
        <begin position="5"/>
        <end position="149"/>
    </location>
</feature>
<organism evidence="5 6">
    <name type="scientific">Clostridium perfringens (strain ATCC 13124 / DSM 756 / JCM 1290 / NCIMB 6125 / NCTC 8237 / Type A)</name>
    <dbReference type="NCBI Taxonomy" id="195103"/>
    <lineage>
        <taxon>Bacteria</taxon>
        <taxon>Bacillati</taxon>
        <taxon>Bacillota</taxon>
        <taxon>Clostridia</taxon>
        <taxon>Eubacteriales</taxon>
        <taxon>Clostridiaceae</taxon>
        <taxon>Clostridium</taxon>
    </lineage>
</organism>
<gene>
    <name evidence="5" type="ordered locus">CPF_2343</name>
</gene>
<dbReference type="KEGG" id="cpf:CPF_2343"/>
<sequence>MYKLGIITSSDKGYSGERKDESGLVIAHIAKEKGFKVEKYIVLPDEREMLRDEMINMADNLGVDLILTTGGTGFSKRDVTPEATKDVIEKEALGIPEAIRSYSMTITKRAMLSRATAGIRKDTLIVNMPGSPKACREVMDYILEDLKHGIDILKGDARECARK</sequence>
<dbReference type="STRING" id="195103.CPF_2343"/>
<dbReference type="GO" id="GO:0006777">
    <property type="term" value="P:Mo-molybdopterin cofactor biosynthetic process"/>
    <property type="evidence" value="ECO:0007669"/>
    <property type="project" value="UniProtKB-KW"/>
</dbReference>
<evidence type="ECO:0000256" key="1">
    <source>
        <dbReference type="ARBA" id="ARBA00003487"/>
    </source>
</evidence>
<dbReference type="NCBIfam" id="TIGR00177">
    <property type="entry name" value="molyb_syn"/>
    <property type="match status" value="1"/>
</dbReference>
<dbReference type="PANTHER" id="PTHR43764">
    <property type="entry name" value="MOLYBDENUM COFACTOR BIOSYNTHESIS"/>
    <property type="match status" value="1"/>
</dbReference>
<dbReference type="RefSeq" id="WP_003478551.1">
    <property type="nucleotide sequence ID" value="NC_008261.1"/>
</dbReference>
<evidence type="ECO:0000256" key="3">
    <source>
        <dbReference type="ARBA" id="ARBA00023150"/>
    </source>
</evidence>
<evidence type="ECO:0000313" key="6">
    <source>
        <dbReference type="Proteomes" id="UP000001823"/>
    </source>
</evidence>
<accession>A0A0H2YQD1</accession>
<dbReference type="PROSITE" id="PS01078">
    <property type="entry name" value="MOCF_BIOSYNTHESIS_1"/>
    <property type="match status" value="1"/>
</dbReference>
<name>A0A0H2YQD1_CLOP1</name>
<evidence type="ECO:0000259" key="4">
    <source>
        <dbReference type="SMART" id="SM00852"/>
    </source>
</evidence>
<proteinExistence type="predicted"/>
<dbReference type="PaxDb" id="195103-CPF_2343"/>
<dbReference type="InterPro" id="IPR001453">
    <property type="entry name" value="MoaB/Mog_dom"/>
</dbReference>
<dbReference type="Pfam" id="PF00994">
    <property type="entry name" value="MoCF_biosynth"/>
    <property type="match status" value="1"/>
</dbReference>
<keyword evidence="6" id="KW-1185">Reference proteome</keyword>
<dbReference type="SMART" id="SM00852">
    <property type="entry name" value="MoCF_biosynth"/>
    <property type="match status" value="1"/>
</dbReference>
<dbReference type="UniPathway" id="UPA00344"/>